<dbReference type="AlphaFoldDB" id="A0A1X7QXK1"/>
<keyword evidence="8" id="KW-1185">Reference proteome</keyword>
<protein>
    <submittedName>
        <fullName evidence="7">Similar to Saccharomyces cerevisiae YPR093C ASR1 Ubiquitin ligase that modifies and regulates RNA Pol II</fullName>
    </submittedName>
</protein>
<evidence type="ECO:0000313" key="8">
    <source>
        <dbReference type="Proteomes" id="UP000196158"/>
    </source>
</evidence>
<dbReference type="Gene3D" id="3.30.40.10">
    <property type="entry name" value="Zinc/RING finger domain, C3HC4 (zinc finger)"/>
    <property type="match status" value="2"/>
</dbReference>
<proteinExistence type="predicted"/>
<gene>
    <name evidence="7" type="ORF">KASA_0Q05742G</name>
</gene>
<sequence length="338" mass="39469">MECSICIEPILIKKSNDESNSDISYDTIGELLPCQHKFHSDCIRKWHTFANDLKCPICRTVSLSMSLIYNYNLWYEKRVKIDLNKGFLVESVLEYDRLISNDNFDREDTHGLETEQTLLREQDSDETNDNGISTLFQTILNMEEMNDDDSDKELEAEQEVLNSLREEYNMMLCRICGDDEDGDADTKCPNCNARYHEGCLHVTSSEIGECDTWQQCIECRTQTEHIVGNRRINIRESSVLPSSTHDTNNDIYPGEEELERIRETKRKIQNHVRDALKSYYCRSSSIRLTKEQFTSINQTVSRTLYSISDNKYQEEMDYDYQAKQRVVQELQKLGYAKA</sequence>
<dbReference type="EMBL" id="FXLY01000002">
    <property type="protein sequence ID" value="SMN18148.1"/>
    <property type="molecule type" value="Genomic_DNA"/>
</dbReference>
<keyword evidence="5" id="KW-0175">Coiled coil</keyword>
<evidence type="ECO:0000256" key="1">
    <source>
        <dbReference type="ARBA" id="ARBA00022723"/>
    </source>
</evidence>
<organism evidence="7 8">
    <name type="scientific">Maudiozyma saulgeensis</name>
    <dbReference type="NCBI Taxonomy" id="1789683"/>
    <lineage>
        <taxon>Eukaryota</taxon>
        <taxon>Fungi</taxon>
        <taxon>Dikarya</taxon>
        <taxon>Ascomycota</taxon>
        <taxon>Saccharomycotina</taxon>
        <taxon>Saccharomycetes</taxon>
        <taxon>Saccharomycetales</taxon>
        <taxon>Saccharomycetaceae</taxon>
        <taxon>Maudiozyma</taxon>
    </lineage>
</organism>
<dbReference type="InterPro" id="IPR013083">
    <property type="entry name" value="Znf_RING/FYVE/PHD"/>
</dbReference>
<reference evidence="7 8" key="1">
    <citation type="submission" date="2017-04" db="EMBL/GenBank/DDBJ databases">
        <authorList>
            <person name="Afonso C.L."/>
            <person name="Miller P.J."/>
            <person name="Scott M.A."/>
            <person name="Spackman E."/>
            <person name="Goraichik I."/>
            <person name="Dimitrov K.M."/>
            <person name="Suarez D.L."/>
            <person name="Swayne D.E."/>
        </authorList>
    </citation>
    <scope>NUCLEOTIDE SEQUENCE [LARGE SCALE GENOMIC DNA]</scope>
</reference>
<feature type="coiled-coil region" evidence="5">
    <location>
        <begin position="147"/>
        <end position="174"/>
    </location>
</feature>
<evidence type="ECO:0000259" key="6">
    <source>
        <dbReference type="PROSITE" id="PS50089"/>
    </source>
</evidence>
<evidence type="ECO:0000313" key="7">
    <source>
        <dbReference type="EMBL" id="SMN18148.1"/>
    </source>
</evidence>
<keyword evidence="1" id="KW-0479">Metal-binding</keyword>
<keyword evidence="7" id="KW-0436">Ligase</keyword>
<accession>A0A1X7QXK1</accession>
<evidence type="ECO:0000256" key="3">
    <source>
        <dbReference type="ARBA" id="ARBA00022833"/>
    </source>
</evidence>
<evidence type="ECO:0000256" key="4">
    <source>
        <dbReference type="PROSITE-ProRule" id="PRU00175"/>
    </source>
</evidence>
<dbReference type="PROSITE" id="PS50089">
    <property type="entry name" value="ZF_RING_2"/>
    <property type="match status" value="1"/>
</dbReference>
<keyword evidence="3" id="KW-0862">Zinc</keyword>
<evidence type="ECO:0000256" key="2">
    <source>
        <dbReference type="ARBA" id="ARBA00022771"/>
    </source>
</evidence>
<dbReference type="InterPro" id="IPR052788">
    <property type="entry name" value="RING-type_E3_ligase_ATL"/>
</dbReference>
<keyword evidence="2 4" id="KW-0863">Zinc-finger</keyword>
<dbReference type="STRING" id="1789683.A0A1X7QXK1"/>
<dbReference type="InterPro" id="IPR001841">
    <property type="entry name" value="Znf_RING"/>
</dbReference>
<name>A0A1X7QXK1_9SACH</name>
<dbReference type="OrthoDB" id="8062037at2759"/>
<dbReference type="SUPFAM" id="SSF57850">
    <property type="entry name" value="RING/U-box"/>
    <property type="match status" value="1"/>
</dbReference>
<dbReference type="SUPFAM" id="SSF57903">
    <property type="entry name" value="FYVE/PHD zinc finger"/>
    <property type="match status" value="1"/>
</dbReference>
<dbReference type="GO" id="GO:0016874">
    <property type="term" value="F:ligase activity"/>
    <property type="evidence" value="ECO:0007669"/>
    <property type="project" value="UniProtKB-KW"/>
</dbReference>
<evidence type="ECO:0000256" key="5">
    <source>
        <dbReference type="SAM" id="Coils"/>
    </source>
</evidence>
<dbReference type="GO" id="GO:0008270">
    <property type="term" value="F:zinc ion binding"/>
    <property type="evidence" value="ECO:0007669"/>
    <property type="project" value="UniProtKB-KW"/>
</dbReference>
<dbReference type="InterPro" id="IPR011011">
    <property type="entry name" value="Znf_FYVE_PHD"/>
</dbReference>
<dbReference type="Proteomes" id="UP000196158">
    <property type="component" value="Unassembled WGS sequence"/>
</dbReference>
<dbReference type="PANTHER" id="PTHR45798">
    <property type="entry name" value="RING-H2 FINGER PROTEIN ATL61-RELATED-RELATED"/>
    <property type="match status" value="1"/>
</dbReference>
<dbReference type="PANTHER" id="PTHR45798:SF97">
    <property type="entry name" value="ALCOHOL-SENSITIVE RING FINGER PROTEIN 1"/>
    <property type="match status" value="1"/>
</dbReference>
<feature type="domain" description="RING-type" evidence="6">
    <location>
        <begin position="3"/>
        <end position="59"/>
    </location>
</feature>
<dbReference type="Pfam" id="PF13639">
    <property type="entry name" value="zf-RING_2"/>
    <property type="match status" value="1"/>
</dbReference>
<dbReference type="SMART" id="SM00184">
    <property type="entry name" value="RING"/>
    <property type="match status" value="2"/>
</dbReference>